<evidence type="ECO:0000256" key="4">
    <source>
        <dbReference type="ARBA" id="ARBA00022452"/>
    </source>
</evidence>
<dbReference type="InterPro" id="IPR036942">
    <property type="entry name" value="Beta-barrel_TonB_sf"/>
</dbReference>
<dbReference type="Gene3D" id="2.40.170.20">
    <property type="entry name" value="TonB-dependent receptor, beta-barrel domain"/>
    <property type="match status" value="1"/>
</dbReference>
<dbReference type="PROSITE" id="PS52016">
    <property type="entry name" value="TONB_DEPENDENT_REC_3"/>
    <property type="match status" value="1"/>
</dbReference>
<keyword evidence="8 10" id="KW-0472">Membrane</keyword>
<keyword evidence="9 10" id="KW-0998">Cell outer membrane</keyword>
<keyword evidence="5 10" id="KW-0812">Transmembrane</keyword>
<feature type="domain" description="TonB-dependent receptor plug" evidence="13">
    <location>
        <begin position="220"/>
        <end position="327"/>
    </location>
</feature>
<keyword evidence="4 10" id="KW-1134">Transmembrane beta strand</keyword>
<evidence type="ECO:0000313" key="16">
    <source>
        <dbReference type="Proteomes" id="UP000429838"/>
    </source>
</evidence>
<keyword evidence="3 10" id="KW-0813">Transport</keyword>
<keyword evidence="6" id="KW-0732">Signal</keyword>
<dbReference type="GO" id="GO:0009279">
    <property type="term" value="C:cell outer membrane"/>
    <property type="evidence" value="ECO:0007669"/>
    <property type="project" value="UniProtKB-SubCell"/>
</dbReference>
<organism evidence="15 16">
    <name type="scientific">Bacteroides fragilis</name>
    <dbReference type="NCBI Taxonomy" id="817"/>
    <lineage>
        <taxon>Bacteria</taxon>
        <taxon>Pseudomonadati</taxon>
        <taxon>Bacteroidota</taxon>
        <taxon>Bacteroidia</taxon>
        <taxon>Bacteroidales</taxon>
        <taxon>Bacteroidaceae</taxon>
        <taxon>Bacteroides</taxon>
    </lineage>
</organism>
<dbReference type="InterPro" id="IPR037066">
    <property type="entry name" value="Plug_dom_sf"/>
</dbReference>
<evidence type="ECO:0000256" key="9">
    <source>
        <dbReference type="ARBA" id="ARBA00023237"/>
    </source>
</evidence>
<dbReference type="FunFam" id="2.60.40.1120:FF:000003">
    <property type="entry name" value="Outer membrane protein Omp121"/>
    <property type="match status" value="1"/>
</dbReference>
<dbReference type="Gene3D" id="2.60.40.1120">
    <property type="entry name" value="Carboxypeptidase-like, regulatory domain"/>
    <property type="match status" value="1"/>
</dbReference>
<evidence type="ECO:0000256" key="3">
    <source>
        <dbReference type="ARBA" id="ARBA00022448"/>
    </source>
</evidence>
<proteinExistence type="inferred from homology"/>
<evidence type="ECO:0000256" key="6">
    <source>
        <dbReference type="ARBA" id="ARBA00022729"/>
    </source>
</evidence>
<feature type="domain" description="TonB-dependent receptor-like beta-barrel" evidence="12">
    <location>
        <begin position="537"/>
        <end position="1112"/>
    </location>
</feature>
<accession>A0A5M5XIS2</accession>
<dbReference type="SUPFAM" id="SSF49464">
    <property type="entry name" value="Carboxypeptidase regulatory domain-like"/>
    <property type="match status" value="1"/>
</dbReference>
<dbReference type="SUPFAM" id="SSF48452">
    <property type="entry name" value="TPR-like"/>
    <property type="match status" value="1"/>
</dbReference>
<comment type="similarity">
    <text evidence="2">Belongs to the SusD family.</text>
</comment>
<keyword evidence="7 11" id="KW-0798">TonB box</keyword>
<evidence type="ECO:0000256" key="11">
    <source>
        <dbReference type="RuleBase" id="RU003357"/>
    </source>
</evidence>
<dbReference type="Pfam" id="PF00593">
    <property type="entry name" value="TonB_dep_Rec_b-barrel"/>
    <property type="match status" value="1"/>
</dbReference>
<protein>
    <submittedName>
        <fullName evidence="15">SusC/RagA family TonB-linked outer membrane protein</fullName>
    </submittedName>
</protein>
<evidence type="ECO:0000256" key="1">
    <source>
        <dbReference type="ARBA" id="ARBA00004571"/>
    </source>
</evidence>
<dbReference type="Pfam" id="PF13715">
    <property type="entry name" value="CarbopepD_reg_2"/>
    <property type="match status" value="1"/>
</dbReference>
<dbReference type="Pfam" id="PF07715">
    <property type="entry name" value="Plug"/>
    <property type="match status" value="1"/>
</dbReference>
<evidence type="ECO:0000256" key="7">
    <source>
        <dbReference type="ARBA" id="ARBA00023077"/>
    </source>
</evidence>
<evidence type="ECO:0000313" key="15">
    <source>
        <dbReference type="EMBL" id="KAA5209230.1"/>
    </source>
</evidence>
<dbReference type="InterPro" id="IPR023996">
    <property type="entry name" value="TonB-dep_OMP_SusC/RagA"/>
</dbReference>
<gene>
    <name evidence="15" type="ORF">F2Z25_03475</name>
</gene>
<dbReference type="InterPro" id="IPR000531">
    <property type="entry name" value="Beta-barrel_TonB"/>
</dbReference>
<dbReference type="SUPFAM" id="SSF56935">
    <property type="entry name" value="Porins"/>
    <property type="match status" value="1"/>
</dbReference>
<evidence type="ECO:0000259" key="14">
    <source>
        <dbReference type="Pfam" id="PF07980"/>
    </source>
</evidence>
<evidence type="ECO:0000256" key="8">
    <source>
        <dbReference type="ARBA" id="ARBA00023136"/>
    </source>
</evidence>
<comment type="similarity">
    <text evidence="10 11">Belongs to the TonB-dependent receptor family.</text>
</comment>
<dbReference type="InterPro" id="IPR011990">
    <property type="entry name" value="TPR-like_helical_dom_sf"/>
</dbReference>
<dbReference type="NCBIfam" id="TIGR04057">
    <property type="entry name" value="SusC_RagA_signa"/>
    <property type="match status" value="1"/>
</dbReference>
<dbReference type="InterPro" id="IPR039426">
    <property type="entry name" value="TonB-dep_rcpt-like"/>
</dbReference>
<evidence type="ECO:0000256" key="2">
    <source>
        <dbReference type="ARBA" id="ARBA00006275"/>
    </source>
</evidence>
<dbReference type="Proteomes" id="UP000429838">
    <property type="component" value="Unassembled WGS sequence"/>
</dbReference>
<dbReference type="Gene3D" id="1.25.40.390">
    <property type="match status" value="1"/>
</dbReference>
<evidence type="ECO:0000256" key="5">
    <source>
        <dbReference type="ARBA" id="ARBA00022692"/>
    </source>
</evidence>
<evidence type="ECO:0000259" key="13">
    <source>
        <dbReference type="Pfam" id="PF07715"/>
    </source>
</evidence>
<dbReference type="Pfam" id="PF07980">
    <property type="entry name" value="SusD_RagB"/>
    <property type="match status" value="1"/>
</dbReference>
<evidence type="ECO:0000259" key="12">
    <source>
        <dbReference type="Pfam" id="PF00593"/>
    </source>
</evidence>
<dbReference type="Gene3D" id="2.170.130.10">
    <property type="entry name" value="TonB-dependent receptor, plug domain"/>
    <property type="match status" value="1"/>
</dbReference>
<dbReference type="InterPro" id="IPR012910">
    <property type="entry name" value="Plug_dom"/>
</dbReference>
<comment type="caution">
    <text evidence="15">The sequence shown here is derived from an EMBL/GenBank/DDBJ whole genome shotgun (WGS) entry which is preliminary data.</text>
</comment>
<feature type="domain" description="RagB/SusD" evidence="14">
    <location>
        <begin position="1346"/>
        <end position="1643"/>
    </location>
</feature>
<dbReference type="InterPro" id="IPR008969">
    <property type="entry name" value="CarboxyPept-like_regulatory"/>
</dbReference>
<reference evidence="15 16" key="1">
    <citation type="journal article" date="2019" name="Nat. Med.">
        <title>A library of human gut bacterial isolates paired with longitudinal multiomics data enables mechanistic microbiome research.</title>
        <authorList>
            <person name="Poyet M."/>
            <person name="Groussin M."/>
            <person name="Gibbons S.M."/>
            <person name="Avila-Pacheco J."/>
            <person name="Jiang X."/>
            <person name="Kearney S.M."/>
            <person name="Perrotta A.R."/>
            <person name="Berdy B."/>
            <person name="Zhao S."/>
            <person name="Lieberman T.D."/>
            <person name="Swanson P.K."/>
            <person name="Smith M."/>
            <person name="Roesemann S."/>
            <person name="Alexander J.E."/>
            <person name="Rich S.A."/>
            <person name="Livny J."/>
            <person name="Vlamakis H."/>
            <person name="Clish C."/>
            <person name="Bullock K."/>
            <person name="Deik A."/>
            <person name="Scott J."/>
            <person name="Pierce K.A."/>
            <person name="Xavier R.J."/>
            <person name="Alm E.J."/>
        </authorList>
    </citation>
    <scope>NUCLEOTIDE SEQUENCE [LARGE SCALE GENOMIC DNA]</scope>
    <source>
        <strain evidence="15 16">BIOML-A1</strain>
    </source>
</reference>
<dbReference type="InterPro" id="IPR012944">
    <property type="entry name" value="SusD_RagB_dom"/>
</dbReference>
<dbReference type="NCBIfam" id="TIGR04056">
    <property type="entry name" value="OMP_RagA_SusC"/>
    <property type="match status" value="1"/>
</dbReference>
<comment type="subcellular location">
    <subcellularLocation>
        <location evidence="1 10">Cell outer membrane</location>
        <topology evidence="1 10">Multi-pass membrane protein</topology>
    </subcellularLocation>
</comment>
<name>A0A5M5XIS2_BACFG</name>
<sequence length="1644" mass="185689">MNKFKWRSFLSFFLTERNIRLVRLMSFILFLFVFQGVYAQQTRINLHVKQVPLKQVLKSIESKSEYTFFYNDAEIDMNRKVTVQANNERIDVILSKILPDCKCVVENRKIILVPGAEKQNTPNDNTAKTKEITGTVTDTRGETLIGVNVTVLGTTTGVITNIDGKYSLKVPAGKSLKFSYVGYIAQTVKVGDKSVIDIVLEENSKALDEVVVVGYAVQKKVNLSGSVATVSTKAIEDRPVLNMGQALQGAVANLNVSVGDGEADDSPSYNIRGTTSLNGGSPLVVIDGVVSTSDQLNRMNPVDIANISVLKDAASSAIYGSRAAFGVILVTTKDGSNEKLTVNYNNNFVLRTNTRMPEIITDPYLVATTRNTMAYPWYNLYNEEQLAYAKKCSEDPSTSPYFLNPDGSYTYFGRTNWVDEAYNDVGFSTIHNIDISGKTDRISYYFSGGYNRQNGMFKYGNDIYNRYNLRTKLQFKLTDWWSLNSNVSLTTSDYDYANAMTNTYKQMYRKNPMDMVKNPDGTWTDASVGTLGALAEGGRATDWKTNTNINLSTKIDVIKDVFFVQGTFAFSNTKTRSNWYNLPVTYRNGPELPVLTFNPISTVSDASSSNSDTKHILFDVYGTFQKTFAKKHAVTAVVGFNQEEYKYDYVKANRKELISSSLPTINLATGDMNMSQSITTWALRGAFARLGYIYNDKYIFEFNGRYDGTSRFPKNDRFVFNPSVSLGWVISREKFFEPLTGVVSFLKLRGSYGSLGNQDVDAYAYLATMGSGKISQILDKQQPVYVGAPGLVAGNLTWEKVTTTNLALDANFFDNRLSITGEVYVRRTKDMLTPGVTLPSVLGTDVPKQNAADLKTEGWELTVGWKDQFKLAGKPFYYDVNFNLADSRAYITKYENPKGLLGDYYVGKEIGEIWGVETLGFFTSEEDIKNHADQSWCTSYPGTRPLAPGDLKFKDENKDGKITDGAWTLEDHGDYKIIGNSRARYTFGLSANAQWNGFDLSLFAQGVGKKDYYPGTGDLYFWGIYAQPWTNITKGNMYDHWTEENPDAYFPRMKAYVAENTDRECGVVQTRYLQNAAYMRLKNLTVGYTLPKVLLNKIGIERLRIFFSGDNLCEFSGLYKHYKVDPESLGDIVYYRADNIGKWSWSNIRTVNFMLARTGRVEGDRGEIDHYIGLARMFRALVYYSKVKDYSDVPWYSHDLQTTDIDLLYKPQDPRALVVDSIMADLDFAVTHMKTTKSTTRIYRDAALAVQARIALHEGTFRKYHPELKLNDGDRFLKIAVEACQKIMDTKSYSLSTTKESGLPAYQSLFCSTDLTQNPEMILVADYDKALGRLHNAQAQFDYNTGLSRSLMEDYLVVKDGHTEYFHQVEGYKTKTVLEIFENRDPRLEQTFMKPGVLNVGTTEPHRTKLNLGGYPQIKFRPLTFDQIDWGKSYTDLPIIRYAEVLLMYAEAKAELGILTQDDVNQTINLIRQRAGMPDASLDDWLANIDPVQDERYSNVQSAQKGAVLEVRRERRIELACEGFRYGDLMRWGCGKLFEAAPEGAYIPGMGYYDVTGDGQPDVAIVEKKADIDKIPEEDKQKYKLTVYALEGNTIGLTEGTKGYIYLVAQHNKYTFVSPKYYYYPVATKDITVNENLYQNPFWE</sequence>
<dbReference type="EMBL" id="VWAQ01000003">
    <property type="protein sequence ID" value="KAA5209230.1"/>
    <property type="molecule type" value="Genomic_DNA"/>
</dbReference>
<evidence type="ECO:0000256" key="10">
    <source>
        <dbReference type="PROSITE-ProRule" id="PRU01360"/>
    </source>
</evidence>
<dbReference type="InterPro" id="IPR023997">
    <property type="entry name" value="TonB-dep_OMP_SusC/RagA_CS"/>
</dbReference>